<gene>
    <name evidence="2" type="ORF">EI168_00035</name>
</gene>
<sequence length="297" mass="33938">MEEGHTVSFPLRASYGRNRYLVLDGLKLEPLEKWLYEHAESPVYEPIYLDTPLDGCRGISPCLLKLEDNDPLWDIFLKKGAENQWGWAFVSTATFDELLQHLRWLLFVEHPQEGEKVLRVGSPEVMKCLFSAEPQPSKSELLGMLDAIWLPSKEGGVMRWYQVDNERSKHPQRKERFTLQQKHLDALSEIAWRRFAQDLAKHLDTFFADSPLLLEQGTSINAADKVINVTRELGFAGRRAHYYMANILGAHGEEALDKNAMPDIAVNLLQSDPRAPMERLKAAAEASQQRLNTEINV</sequence>
<organism evidence="2 3">
    <name type="scientific">Halomonas casei</name>
    <dbReference type="NCBI Taxonomy" id="2742613"/>
    <lineage>
        <taxon>Bacteria</taxon>
        <taxon>Pseudomonadati</taxon>
        <taxon>Pseudomonadota</taxon>
        <taxon>Gammaproteobacteria</taxon>
        <taxon>Oceanospirillales</taxon>
        <taxon>Halomonadaceae</taxon>
        <taxon>Halomonas</taxon>
    </lineage>
</organism>
<accession>A0ABR9EY67</accession>
<evidence type="ECO:0000313" key="2">
    <source>
        <dbReference type="EMBL" id="MBE0398497.1"/>
    </source>
</evidence>
<feature type="domain" description="DUF4123" evidence="1">
    <location>
        <begin position="20"/>
        <end position="132"/>
    </location>
</feature>
<comment type="caution">
    <text evidence="2">The sequence shown here is derived from an EMBL/GenBank/DDBJ whole genome shotgun (WGS) entry which is preliminary data.</text>
</comment>
<dbReference type="RefSeq" id="WP_096277958.1">
    <property type="nucleotide sequence ID" value="NZ_CBCSBM010000011.1"/>
</dbReference>
<dbReference type="Pfam" id="PF13503">
    <property type="entry name" value="DUF4123"/>
    <property type="match status" value="1"/>
</dbReference>
<evidence type="ECO:0000313" key="3">
    <source>
        <dbReference type="Proteomes" id="UP001645039"/>
    </source>
</evidence>
<name>A0ABR9EY67_9GAMM</name>
<keyword evidence="3" id="KW-1185">Reference proteome</keyword>
<dbReference type="Proteomes" id="UP001645039">
    <property type="component" value="Unassembled WGS sequence"/>
</dbReference>
<dbReference type="InterPro" id="IPR025391">
    <property type="entry name" value="DUF4123"/>
</dbReference>
<proteinExistence type="predicted"/>
<protein>
    <submittedName>
        <fullName evidence="2">DUF4123 domain-containing protein</fullName>
    </submittedName>
</protein>
<reference evidence="2 3" key="1">
    <citation type="submission" date="2020-07" db="EMBL/GenBank/DDBJ databases">
        <title>Halophilic bacteria isolated from french cheeses.</title>
        <authorList>
            <person name="Kothe C.I."/>
            <person name="Farah-Kraiem B."/>
            <person name="Renault P."/>
            <person name="Dridi B."/>
        </authorList>
    </citation>
    <scope>NUCLEOTIDE SEQUENCE [LARGE SCALE GENOMIC DNA]</scope>
    <source>
        <strain evidence="2 3">FME1</strain>
    </source>
</reference>
<evidence type="ECO:0000259" key="1">
    <source>
        <dbReference type="Pfam" id="PF13503"/>
    </source>
</evidence>
<dbReference type="EMBL" id="RRZD01000001">
    <property type="protein sequence ID" value="MBE0398497.1"/>
    <property type="molecule type" value="Genomic_DNA"/>
</dbReference>